<dbReference type="InParanoid" id="A0A2G5DGE3"/>
<dbReference type="OrthoDB" id="2095648at2759"/>
<organism evidence="1 2">
    <name type="scientific">Aquilegia coerulea</name>
    <name type="common">Rocky mountain columbine</name>
    <dbReference type="NCBI Taxonomy" id="218851"/>
    <lineage>
        <taxon>Eukaryota</taxon>
        <taxon>Viridiplantae</taxon>
        <taxon>Streptophyta</taxon>
        <taxon>Embryophyta</taxon>
        <taxon>Tracheophyta</taxon>
        <taxon>Spermatophyta</taxon>
        <taxon>Magnoliopsida</taxon>
        <taxon>Ranunculales</taxon>
        <taxon>Ranunculaceae</taxon>
        <taxon>Thalictroideae</taxon>
        <taxon>Aquilegia</taxon>
    </lineage>
</organism>
<dbReference type="EMBL" id="KZ305037">
    <property type="protein sequence ID" value="PIA42590.1"/>
    <property type="molecule type" value="Genomic_DNA"/>
</dbReference>
<keyword evidence="2" id="KW-1185">Reference proteome</keyword>
<evidence type="ECO:0000313" key="1">
    <source>
        <dbReference type="EMBL" id="PIA42590.1"/>
    </source>
</evidence>
<dbReference type="SUPFAM" id="SSF52047">
    <property type="entry name" value="RNI-like"/>
    <property type="match status" value="1"/>
</dbReference>
<evidence type="ECO:0000313" key="2">
    <source>
        <dbReference type="Proteomes" id="UP000230069"/>
    </source>
</evidence>
<protein>
    <submittedName>
        <fullName evidence="1">Uncharacterized protein</fullName>
    </submittedName>
</protein>
<accession>A0A2G5DGE3</accession>
<dbReference type="STRING" id="218851.A0A2G5DGE3"/>
<reference evidence="1 2" key="1">
    <citation type="submission" date="2017-09" db="EMBL/GenBank/DDBJ databases">
        <title>WGS assembly of Aquilegia coerulea Goldsmith.</title>
        <authorList>
            <person name="Hodges S."/>
            <person name="Kramer E."/>
            <person name="Nordborg M."/>
            <person name="Tomkins J."/>
            <person name="Borevitz J."/>
            <person name="Derieg N."/>
            <person name="Yan J."/>
            <person name="Mihaltcheva S."/>
            <person name="Hayes R.D."/>
            <person name="Rokhsar D."/>
        </authorList>
    </citation>
    <scope>NUCLEOTIDE SEQUENCE [LARGE SCALE GENOMIC DNA]</scope>
    <source>
        <strain evidence="2">cv. Goldsmith</strain>
    </source>
</reference>
<dbReference type="PANTHER" id="PTHR38926:SF2">
    <property type="entry name" value="F-BOX_LRR-REPEAT PROTEIN 21-RELATED"/>
    <property type="match status" value="1"/>
</dbReference>
<dbReference type="FunCoup" id="A0A2G5DGE3">
    <property type="interactions" value="1042"/>
</dbReference>
<dbReference type="Proteomes" id="UP000230069">
    <property type="component" value="Unassembled WGS sequence"/>
</dbReference>
<name>A0A2G5DGE3_AQUCA</name>
<dbReference type="InterPro" id="IPR032675">
    <property type="entry name" value="LRR_dom_sf"/>
</dbReference>
<dbReference type="AlphaFoldDB" id="A0A2G5DGE3"/>
<dbReference type="Gene3D" id="3.80.10.10">
    <property type="entry name" value="Ribonuclease Inhibitor"/>
    <property type="match status" value="1"/>
</dbReference>
<dbReference type="PANTHER" id="PTHR38926">
    <property type="entry name" value="F-BOX DOMAIN CONTAINING PROTEIN, EXPRESSED"/>
    <property type="match status" value="1"/>
</dbReference>
<gene>
    <name evidence="1" type="ORF">AQUCO_02000196v1</name>
</gene>
<proteinExistence type="predicted"/>
<sequence length="249" mass="28893">MRNWLELRRDVMILVFLKLRVIEILNNAQCVYSSSRKLSKEPQLFRSLKRSCGELVEFSMKYFGTDDLMNIAFNESRSSLRCIRLVSCYQVSDDVLVDVCKKNPLLDELEMCYCSFSDKTIEAFGRSCPLLKSFRLNQKGSKEEDDYNEKALVIAKSMSSLHRLHVFGNLMNNVGLQVILNGCPLLEYFDLRQCFCLDLKGDLLKKCVDNIRNLRLPNDPTDDYEYDAIIAGEKVEPICNESNYFYDDF</sequence>